<reference evidence="12" key="1">
    <citation type="submission" date="2015-10" db="EMBL/GenBank/DDBJ databases">
        <authorList>
            <person name="Martinez-Garcia P.J."/>
            <person name="Crepeau M.W."/>
            <person name="Puiu D."/>
            <person name="Gonzalez-Ibeas D."/>
            <person name="Whalen J."/>
            <person name="Stevens K."/>
            <person name="Paul R."/>
            <person name="Butterfield T."/>
            <person name="Britton M."/>
            <person name="Reagan R."/>
            <person name="Chakraborty S."/>
            <person name="Walawage S.L."/>
            <person name="Vasquez-Gross H.A."/>
            <person name="Cardeno C."/>
            <person name="Famula R."/>
            <person name="Pratt K."/>
            <person name="Kuruganti S."/>
            <person name="Aradhya M.K."/>
            <person name="Leslie C.A."/>
            <person name="Dandekar A.M."/>
            <person name="Salzberg S.L."/>
            <person name="Wegrzyn J.L."/>
            <person name="Langley C.H."/>
            <person name="Neale D.B."/>
        </authorList>
    </citation>
    <scope>NUCLEOTIDE SEQUENCE</scope>
    <source>
        <tissue evidence="12">Leaves</tissue>
    </source>
</reference>
<evidence type="ECO:0000256" key="11">
    <source>
        <dbReference type="SAM" id="Phobius"/>
    </source>
</evidence>
<keyword evidence="2" id="KW-0328">Glycosyltransferase</keyword>
<feature type="binding site" evidence="10">
    <location>
        <position position="269"/>
    </location>
    <ligand>
        <name>Mn(2+)</name>
        <dbReference type="ChEBI" id="CHEBI:29035"/>
    </ligand>
</feature>
<feature type="binding site" evidence="9">
    <location>
        <position position="140"/>
    </location>
    <ligand>
        <name>UDP-alpha-D-glucose</name>
        <dbReference type="ChEBI" id="CHEBI:58885"/>
    </ligand>
</feature>
<feature type="transmembrane region" description="Helical" evidence="11">
    <location>
        <begin position="686"/>
        <end position="708"/>
    </location>
</feature>
<comment type="caution">
    <text evidence="12">The sequence shown here is derived from an EMBL/GenBank/DDBJ whole genome shotgun (WGS) entry which is preliminary data.</text>
</comment>
<dbReference type="FunFam" id="3.90.550.10:FF:000194">
    <property type="entry name" value="Cellulose synthase-like protein G2 isoform A"/>
    <property type="match status" value="1"/>
</dbReference>
<evidence type="ECO:0000256" key="2">
    <source>
        <dbReference type="ARBA" id="ARBA00022676"/>
    </source>
</evidence>
<dbReference type="InterPro" id="IPR005150">
    <property type="entry name" value="Cellulose_synth"/>
</dbReference>
<keyword evidence="7" id="KW-0961">Cell wall biogenesis/degradation</keyword>
<feature type="binding site" evidence="9">
    <location>
        <position position="111"/>
    </location>
    <ligand>
        <name>UDP-alpha-D-glucose</name>
        <dbReference type="ChEBI" id="CHEBI:58885"/>
    </ligand>
</feature>
<evidence type="ECO:0000256" key="9">
    <source>
        <dbReference type="PIRSR" id="PIRSR605150-2"/>
    </source>
</evidence>
<evidence type="ECO:0000313" key="13">
    <source>
        <dbReference type="Proteomes" id="UP000619265"/>
    </source>
</evidence>
<dbReference type="GO" id="GO:0030244">
    <property type="term" value="P:cellulose biosynthetic process"/>
    <property type="evidence" value="ECO:0007669"/>
    <property type="project" value="InterPro"/>
</dbReference>
<dbReference type="AlphaFoldDB" id="A0A833XGN2"/>
<evidence type="ECO:0000256" key="6">
    <source>
        <dbReference type="ARBA" id="ARBA00023136"/>
    </source>
</evidence>
<feature type="transmembrane region" description="Helical" evidence="11">
    <location>
        <begin position="720"/>
        <end position="742"/>
    </location>
</feature>
<proteinExistence type="predicted"/>
<evidence type="ECO:0000256" key="7">
    <source>
        <dbReference type="ARBA" id="ARBA00023316"/>
    </source>
</evidence>
<feature type="active site" evidence="8">
    <location>
        <position position="453"/>
    </location>
</feature>
<evidence type="ECO:0008006" key="14">
    <source>
        <dbReference type="Google" id="ProtNLM"/>
    </source>
</evidence>
<name>A0A833XGN2_JUGRE</name>
<comment type="subcellular location">
    <subcellularLocation>
        <location evidence="1">Endomembrane system</location>
        <topology evidence="1">Multi-pass membrane protein</topology>
    </subcellularLocation>
</comment>
<keyword evidence="4 11" id="KW-0812">Transmembrane</keyword>
<dbReference type="Pfam" id="PF03552">
    <property type="entry name" value="Cellulose_synt"/>
    <property type="match status" value="2"/>
</dbReference>
<evidence type="ECO:0000256" key="8">
    <source>
        <dbReference type="PIRSR" id="PIRSR605150-1"/>
    </source>
</evidence>
<dbReference type="SUPFAM" id="SSF53448">
    <property type="entry name" value="Nucleotide-diphospho-sugar transferases"/>
    <property type="match status" value="1"/>
</dbReference>
<evidence type="ECO:0000256" key="1">
    <source>
        <dbReference type="ARBA" id="ARBA00004127"/>
    </source>
</evidence>
<evidence type="ECO:0000256" key="5">
    <source>
        <dbReference type="ARBA" id="ARBA00022989"/>
    </source>
</evidence>
<reference evidence="12" key="2">
    <citation type="submission" date="2020-03" db="EMBL/GenBank/DDBJ databases">
        <title>Walnut 2.0.</title>
        <authorList>
            <person name="Marrano A."/>
            <person name="Britton M."/>
            <person name="Zimin A.V."/>
            <person name="Zaini P.A."/>
            <person name="Workman R."/>
            <person name="Puiu D."/>
            <person name="Bianco L."/>
            <person name="Allen B.J."/>
            <person name="Troggio M."/>
            <person name="Leslie C.A."/>
            <person name="Timp W."/>
            <person name="Dendekar A."/>
            <person name="Salzberg S.L."/>
            <person name="Neale D.B."/>
        </authorList>
    </citation>
    <scope>NUCLEOTIDE SEQUENCE</scope>
    <source>
        <tissue evidence="12">Leaves</tissue>
    </source>
</reference>
<dbReference type="FunFam" id="3.90.550.10:FF:000216">
    <property type="entry name" value="Cellulose synthase-like protein G2"/>
    <property type="match status" value="1"/>
</dbReference>
<keyword evidence="6 11" id="KW-0472">Membrane</keyword>
<feature type="binding site" evidence="10">
    <location>
        <position position="293"/>
    </location>
    <ligand>
        <name>Mn(2+)</name>
        <dbReference type="ChEBI" id="CHEBI:29035"/>
    </ligand>
</feature>
<sequence length="743" mass="84842">MEDSLPLHVCHVNKLSIFIHRSHTLVHSMALAFLVCYRASFLFQDHKIGPTPMLLWLLVFASELLLSFIWLLGQAFRWRPVTRTVFPDRLPEDDKLPAIDVFICTTDPDKEPTVVVMNTVLSAMALDYPPEKLHVYLSDDGGSPLTLHGMREAWRFAWYWLPFCRRYGIETRCPDFYFSALADDIGFGSSEFMTERQKTKERYEMMKDSITEARERCGQGHSRSSTARDHPSVVEVIQDESNDTVPETKMPLLVYVSREKRPSHPHHFKAGALNVLQRVSSMISNSPYILVLDCDVYCNDPTSARKAMCFHLDSKISNSLAFVQFPQRFHNISKNDIYDSQLRSIYSVLWEGVDGLKGPILSGSGFYIKRVSLYGSTVDEVQFADMDLEELKRSYGSSNEVIKSVRQIYKPNVINDQRSLQKVTQLLAASCSYETDTKWGKEVGFLYDSVSEDYLTGFRLHCKGWISVFCNPSRPQFLGNGTTNLNDYLIQGTRWSTGAIDVSFSKFCPLIYGPPRISILETMCYGELAFSPLINCLPLWCFATIPQLCLLNGIPLYPKVSNSFFVVYVFIFLSALSKHLYEVLLTGGSFQTMENEQRAWMIKSITCYMYGSLDAIMKRMGMREASFMPTNKVEDDEQVKLYRVGKFDFQTSNMFLLPMVALIILNMAALVGGLLRVIFVGDWDRMFVQVFISCYILYINLPIIEGMMIRKDKGRIQPSVTQLSVIICIFFLLLGSIIISIVR</sequence>
<dbReference type="PANTHER" id="PTHR13301">
    <property type="entry name" value="X-BOX TRANSCRIPTION FACTOR-RELATED"/>
    <property type="match status" value="1"/>
</dbReference>
<dbReference type="GO" id="GO:0016760">
    <property type="term" value="F:cellulose synthase (UDP-forming) activity"/>
    <property type="evidence" value="ECO:0007669"/>
    <property type="project" value="InterPro"/>
</dbReference>
<organism evidence="12 13">
    <name type="scientific">Juglans regia</name>
    <name type="common">English walnut</name>
    <dbReference type="NCBI Taxonomy" id="51240"/>
    <lineage>
        <taxon>Eukaryota</taxon>
        <taxon>Viridiplantae</taxon>
        <taxon>Streptophyta</taxon>
        <taxon>Embryophyta</taxon>
        <taxon>Tracheophyta</taxon>
        <taxon>Spermatophyta</taxon>
        <taxon>Magnoliopsida</taxon>
        <taxon>eudicotyledons</taxon>
        <taxon>Gunneridae</taxon>
        <taxon>Pentapetalae</taxon>
        <taxon>rosids</taxon>
        <taxon>fabids</taxon>
        <taxon>Fagales</taxon>
        <taxon>Juglandaceae</taxon>
        <taxon>Juglans</taxon>
    </lineage>
</organism>
<feature type="transmembrane region" description="Helical" evidence="11">
    <location>
        <begin position="655"/>
        <end position="680"/>
    </location>
</feature>
<dbReference type="InterPro" id="IPR029044">
    <property type="entry name" value="Nucleotide-diphossugar_trans"/>
</dbReference>
<feature type="transmembrane region" description="Helical" evidence="11">
    <location>
        <begin position="53"/>
        <end position="73"/>
    </location>
</feature>
<evidence type="ECO:0000313" key="12">
    <source>
        <dbReference type="EMBL" id="KAF5466004.1"/>
    </source>
</evidence>
<protein>
    <recommendedName>
        <fullName evidence="14">Cellulose synthase-like protein G2</fullName>
    </recommendedName>
</protein>
<feature type="binding site" evidence="9">
    <location>
        <position position="110"/>
    </location>
    <ligand>
        <name>UDP-alpha-D-glucose</name>
        <dbReference type="ChEBI" id="CHEBI:58885"/>
    </ligand>
</feature>
<feature type="transmembrane region" description="Helical" evidence="11">
    <location>
        <begin position="24"/>
        <end position="41"/>
    </location>
</feature>
<feature type="active site" evidence="8">
    <location>
        <position position="140"/>
    </location>
</feature>
<gene>
    <name evidence="12" type="ORF">F2P56_015963</name>
</gene>
<dbReference type="Gramene" id="Jr07_23860_p1">
    <property type="protein sequence ID" value="cds.Jr07_23860_p1"/>
    <property type="gene ID" value="Jr07_23860"/>
</dbReference>
<dbReference type="GO" id="GO:0012505">
    <property type="term" value="C:endomembrane system"/>
    <property type="evidence" value="ECO:0007669"/>
    <property type="project" value="UniProtKB-SubCell"/>
</dbReference>
<evidence type="ECO:0000256" key="4">
    <source>
        <dbReference type="ARBA" id="ARBA00022692"/>
    </source>
</evidence>
<evidence type="ECO:0000256" key="3">
    <source>
        <dbReference type="ARBA" id="ARBA00022679"/>
    </source>
</evidence>
<evidence type="ECO:0000256" key="10">
    <source>
        <dbReference type="PIRSR" id="PIRSR605150-3"/>
    </source>
</evidence>
<keyword evidence="3" id="KW-0808">Transferase</keyword>
<dbReference type="GO" id="GO:0016020">
    <property type="term" value="C:membrane"/>
    <property type="evidence" value="ECO:0007669"/>
    <property type="project" value="InterPro"/>
</dbReference>
<dbReference type="EMBL" id="LIHL02000007">
    <property type="protein sequence ID" value="KAF5466004.1"/>
    <property type="molecule type" value="Genomic_DNA"/>
</dbReference>
<dbReference type="Proteomes" id="UP000619265">
    <property type="component" value="Unassembled WGS sequence"/>
</dbReference>
<dbReference type="GO" id="GO:0071555">
    <property type="term" value="P:cell wall organization"/>
    <property type="evidence" value="ECO:0007669"/>
    <property type="project" value="UniProtKB-KW"/>
</dbReference>
<dbReference type="Gene3D" id="3.90.550.10">
    <property type="entry name" value="Spore Coat Polysaccharide Biosynthesis Protein SpsA, Chain A"/>
    <property type="match status" value="2"/>
</dbReference>
<keyword evidence="5 11" id="KW-1133">Transmembrane helix</keyword>
<accession>A0A833XGN2</accession>